<evidence type="ECO:0000256" key="3">
    <source>
        <dbReference type="RuleBase" id="RU000461"/>
    </source>
</evidence>
<accession>A0ABQ2VPG4</accession>
<feature type="region of interest" description="Disordered" evidence="4">
    <location>
        <begin position="223"/>
        <end position="242"/>
    </location>
</feature>
<dbReference type="EMBL" id="BMRP01000077">
    <property type="protein sequence ID" value="GGV02308.1"/>
    <property type="molecule type" value="Genomic_DNA"/>
</dbReference>
<comment type="cofactor">
    <cofactor evidence="1">
        <name>heme</name>
        <dbReference type="ChEBI" id="CHEBI:30413"/>
    </cofactor>
</comment>
<dbReference type="RefSeq" id="WP_189308479.1">
    <property type="nucleotide sequence ID" value="NZ_BMRP01000077.1"/>
</dbReference>
<dbReference type="InterPro" id="IPR001128">
    <property type="entry name" value="Cyt_P450"/>
</dbReference>
<dbReference type="PROSITE" id="PS00086">
    <property type="entry name" value="CYTOCHROME_P450"/>
    <property type="match status" value="1"/>
</dbReference>
<evidence type="ECO:0000313" key="5">
    <source>
        <dbReference type="EMBL" id="GGV02308.1"/>
    </source>
</evidence>
<dbReference type="Gene3D" id="1.10.630.10">
    <property type="entry name" value="Cytochrome P450"/>
    <property type="match status" value="1"/>
</dbReference>
<dbReference type="InterPro" id="IPR036396">
    <property type="entry name" value="Cyt_P450_sf"/>
</dbReference>
<keyword evidence="3" id="KW-0479">Metal-binding</keyword>
<comment type="similarity">
    <text evidence="2 3">Belongs to the cytochrome P450 family.</text>
</comment>
<evidence type="ECO:0000256" key="1">
    <source>
        <dbReference type="ARBA" id="ARBA00001971"/>
    </source>
</evidence>
<keyword evidence="6" id="KW-1185">Reference proteome</keyword>
<dbReference type="PANTHER" id="PTHR24305">
    <property type="entry name" value="CYTOCHROME P450"/>
    <property type="match status" value="1"/>
</dbReference>
<dbReference type="InterPro" id="IPR002401">
    <property type="entry name" value="Cyt_P450_E_grp-I"/>
</dbReference>
<keyword evidence="3" id="KW-0349">Heme</keyword>
<gene>
    <name evidence="5" type="ORF">GCM10010211_82040</name>
</gene>
<dbReference type="InterPro" id="IPR017972">
    <property type="entry name" value="Cyt_P450_CS"/>
</dbReference>
<keyword evidence="3" id="KW-0560">Oxidoreductase</keyword>
<dbReference type="PRINTS" id="PR00463">
    <property type="entry name" value="EP450I"/>
</dbReference>
<keyword evidence="3" id="KW-0503">Monooxygenase</keyword>
<dbReference type="PRINTS" id="PR00385">
    <property type="entry name" value="P450"/>
</dbReference>
<evidence type="ECO:0000313" key="6">
    <source>
        <dbReference type="Proteomes" id="UP000654471"/>
    </source>
</evidence>
<dbReference type="PANTHER" id="PTHR24305:SF166">
    <property type="entry name" value="CYTOCHROME P450 12A4, MITOCHONDRIAL-RELATED"/>
    <property type="match status" value="1"/>
</dbReference>
<evidence type="ECO:0000256" key="4">
    <source>
        <dbReference type="SAM" id="MobiDB-lite"/>
    </source>
</evidence>
<protein>
    <submittedName>
        <fullName evidence="5">Cytochrome P450</fullName>
    </submittedName>
</protein>
<dbReference type="Pfam" id="PF00067">
    <property type="entry name" value="p450"/>
    <property type="match status" value="1"/>
</dbReference>
<keyword evidence="3" id="KW-0408">Iron</keyword>
<dbReference type="SUPFAM" id="SSF48264">
    <property type="entry name" value="Cytochrome P450"/>
    <property type="match status" value="1"/>
</dbReference>
<organism evidence="5 6">
    <name type="scientific">Streptomyces albospinus</name>
    <dbReference type="NCBI Taxonomy" id="285515"/>
    <lineage>
        <taxon>Bacteria</taxon>
        <taxon>Bacillati</taxon>
        <taxon>Actinomycetota</taxon>
        <taxon>Actinomycetes</taxon>
        <taxon>Kitasatosporales</taxon>
        <taxon>Streptomycetaceae</taxon>
        <taxon>Streptomyces</taxon>
    </lineage>
</organism>
<proteinExistence type="inferred from homology"/>
<name>A0ABQ2VPG4_9ACTN</name>
<evidence type="ECO:0000256" key="2">
    <source>
        <dbReference type="ARBA" id="ARBA00010617"/>
    </source>
</evidence>
<comment type="caution">
    <text evidence="5">The sequence shown here is derived from an EMBL/GenBank/DDBJ whole genome shotgun (WGS) entry which is preliminary data.</text>
</comment>
<sequence>MTSRPAVVHPTAVIPGGVPGLGHLPALVADPLKFLRHVRGYGDLVVIRVGPLPVYVLNAPELVHRVLVTDGTDFDKGRLFERAGPVLGDGLLASDGDHHLRQRRLLQPAFHRRHIPSWAKATEAESVAMCAQWRPGDAVDVVTWTRTLATRIVLRTLFRAEPSDRVVARVDRALPVLLRGFIPRLLRPDGFVGRVPTPGSVRFDRAARDLRGTLGEIIASHRTAAPGTEPPGSSRAGETETGGTGILPLMCGLGPGTHHELPDKQIQDEAVTMLLAGVETTAASLAWLLHDISQHPDVRSRLRQETDAAGNTAAATRQQAPYFHNVLKENLRLHTPTWILTRRARHPFHYGHVHVPAGAEILFSPLAMHTDPRLYPDPQRFDPDRWTRTAAPPPGAFTPFGAGVHKCIGEHLAWTETAVACSVIVSSWDLTTVSRSPRASKYLGTHQPRRLLMTAVPRCR</sequence>
<dbReference type="InterPro" id="IPR050121">
    <property type="entry name" value="Cytochrome_P450_monoxygenase"/>
</dbReference>
<dbReference type="Proteomes" id="UP000654471">
    <property type="component" value="Unassembled WGS sequence"/>
</dbReference>
<reference evidence="6" key="1">
    <citation type="journal article" date="2019" name="Int. J. Syst. Evol. Microbiol.">
        <title>The Global Catalogue of Microorganisms (GCM) 10K type strain sequencing project: providing services to taxonomists for standard genome sequencing and annotation.</title>
        <authorList>
            <consortium name="The Broad Institute Genomics Platform"/>
            <consortium name="The Broad Institute Genome Sequencing Center for Infectious Disease"/>
            <person name="Wu L."/>
            <person name="Ma J."/>
        </authorList>
    </citation>
    <scope>NUCLEOTIDE SEQUENCE [LARGE SCALE GENOMIC DNA]</scope>
    <source>
        <strain evidence="6">JCM 3399</strain>
    </source>
</reference>